<feature type="transmembrane region" description="Helical" evidence="6">
    <location>
        <begin position="406"/>
        <end position="426"/>
    </location>
</feature>
<dbReference type="InterPro" id="IPR020846">
    <property type="entry name" value="MFS_dom"/>
</dbReference>
<feature type="transmembrane region" description="Helical" evidence="6">
    <location>
        <begin position="166"/>
        <end position="189"/>
    </location>
</feature>
<feature type="transmembrane region" description="Helical" evidence="6">
    <location>
        <begin position="140"/>
        <end position="160"/>
    </location>
</feature>
<dbReference type="Proteomes" id="UP000319257">
    <property type="component" value="Unassembled WGS sequence"/>
</dbReference>
<dbReference type="EMBL" id="SKBQ01000050">
    <property type="protein sequence ID" value="TPX11094.1"/>
    <property type="molecule type" value="Genomic_DNA"/>
</dbReference>
<dbReference type="InterPro" id="IPR011701">
    <property type="entry name" value="MFS"/>
</dbReference>
<comment type="caution">
    <text evidence="8">The sequence shown here is derived from an EMBL/GenBank/DDBJ whole genome shotgun (WGS) entry which is preliminary data.</text>
</comment>
<feature type="region of interest" description="Disordered" evidence="5">
    <location>
        <begin position="502"/>
        <end position="521"/>
    </location>
</feature>
<evidence type="ECO:0000256" key="3">
    <source>
        <dbReference type="ARBA" id="ARBA00022989"/>
    </source>
</evidence>
<feature type="compositionally biased region" description="Acidic residues" evidence="5">
    <location>
        <begin position="511"/>
        <end position="521"/>
    </location>
</feature>
<feature type="transmembrane region" description="Helical" evidence="6">
    <location>
        <begin position="109"/>
        <end position="128"/>
    </location>
</feature>
<dbReference type="InParanoid" id="A0A507AXB0"/>
<dbReference type="SUPFAM" id="SSF103473">
    <property type="entry name" value="MFS general substrate transporter"/>
    <property type="match status" value="1"/>
</dbReference>
<evidence type="ECO:0000256" key="4">
    <source>
        <dbReference type="ARBA" id="ARBA00023136"/>
    </source>
</evidence>
<dbReference type="GO" id="GO:0016020">
    <property type="term" value="C:membrane"/>
    <property type="evidence" value="ECO:0007669"/>
    <property type="project" value="UniProtKB-SubCell"/>
</dbReference>
<feature type="transmembrane region" description="Helical" evidence="6">
    <location>
        <begin position="438"/>
        <end position="461"/>
    </location>
</feature>
<dbReference type="GO" id="GO:0022857">
    <property type="term" value="F:transmembrane transporter activity"/>
    <property type="evidence" value="ECO:0007669"/>
    <property type="project" value="InterPro"/>
</dbReference>
<dbReference type="PANTHER" id="PTHR23507:SF1">
    <property type="entry name" value="FI18259P1-RELATED"/>
    <property type="match status" value="1"/>
</dbReference>
<evidence type="ECO:0000313" key="8">
    <source>
        <dbReference type="EMBL" id="TPX11094.1"/>
    </source>
</evidence>
<evidence type="ECO:0000256" key="5">
    <source>
        <dbReference type="SAM" id="MobiDB-lite"/>
    </source>
</evidence>
<feature type="transmembrane region" description="Helical" evidence="6">
    <location>
        <begin position="300"/>
        <end position="321"/>
    </location>
</feature>
<evidence type="ECO:0000256" key="6">
    <source>
        <dbReference type="SAM" id="Phobius"/>
    </source>
</evidence>
<dbReference type="PANTHER" id="PTHR23507">
    <property type="entry name" value="ZGC:174356"/>
    <property type="match status" value="1"/>
</dbReference>
<keyword evidence="4 6" id="KW-0472">Membrane</keyword>
<dbReference type="OrthoDB" id="194139at2759"/>
<feature type="transmembrane region" description="Helical" evidence="6">
    <location>
        <begin position="201"/>
        <end position="223"/>
    </location>
</feature>
<evidence type="ECO:0000256" key="1">
    <source>
        <dbReference type="ARBA" id="ARBA00004141"/>
    </source>
</evidence>
<dbReference type="AlphaFoldDB" id="A0A507AXB0"/>
<organism evidence="8 9">
    <name type="scientific">Thyridium curvatum</name>
    <dbReference type="NCBI Taxonomy" id="1093900"/>
    <lineage>
        <taxon>Eukaryota</taxon>
        <taxon>Fungi</taxon>
        <taxon>Dikarya</taxon>
        <taxon>Ascomycota</taxon>
        <taxon>Pezizomycotina</taxon>
        <taxon>Sordariomycetes</taxon>
        <taxon>Sordariomycetidae</taxon>
        <taxon>Thyridiales</taxon>
        <taxon>Thyridiaceae</taxon>
        <taxon>Thyridium</taxon>
    </lineage>
</organism>
<keyword evidence="2 6" id="KW-0812">Transmembrane</keyword>
<feature type="domain" description="Major facilitator superfamily (MFS) profile" evidence="7">
    <location>
        <begin position="45"/>
        <end position="498"/>
    </location>
</feature>
<feature type="transmembrane region" description="Helical" evidence="6">
    <location>
        <begin position="379"/>
        <end position="400"/>
    </location>
</feature>
<proteinExistence type="predicted"/>
<comment type="subcellular location">
    <subcellularLocation>
        <location evidence="1">Membrane</location>
        <topology evidence="1">Multi-pass membrane protein</topology>
    </subcellularLocation>
</comment>
<protein>
    <recommendedName>
        <fullName evidence="7">Major facilitator superfamily (MFS) profile domain-containing protein</fullName>
    </recommendedName>
</protein>
<dbReference type="Pfam" id="PF07690">
    <property type="entry name" value="MFS_1"/>
    <property type="match status" value="1"/>
</dbReference>
<dbReference type="GeneID" id="41975402"/>
<feature type="transmembrane region" description="Helical" evidence="6">
    <location>
        <begin position="229"/>
        <end position="249"/>
    </location>
</feature>
<reference evidence="8 9" key="1">
    <citation type="submission" date="2019-06" db="EMBL/GenBank/DDBJ databases">
        <title>Draft genome sequence of the filamentous fungus Phialemoniopsis curvata isolated from diesel fuel.</title>
        <authorList>
            <person name="Varaljay V.A."/>
            <person name="Lyon W.J."/>
            <person name="Crouch A.L."/>
            <person name="Drake C.E."/>
            <person name="Hollomon J.M."/>
            <person name="Nadeau L.J."/>
            <person name="Nunn H.S."/>
            <person name="Stevenson B.S."/>
            <person name="Bojanowski C.L."/>
            <person name="Crookes-Goodson W.J."/>
        </authorList>
    </citation>
    <scope>NUCLEOTIDE SEQUENCE [LARGE SCALE GENOMIC DNA]</scope>
    <source>
        <strain evidence="8 9">D216</strain>
    </source>
</reference>
<accession>A0A507AXB0</accession>
<dbReference type="Gene3D" id="1.20.1250.20">
    <property type="entry name" value="MFS general substrate transporter like domains"/>
    <property type="match status" value="1"/>
</dbReference>
<dbReference type="STRING" id="1093900.A0A507AXB0"/>
<sequence length="521" mass="57577">MAGHNSNRDYDDDDDDDLTAVGEETPLLLADEVPEEPKFLYRQNVTILCFAAIFLAELGIAIMTPAWNAVMEDLICQRYVPRAADGQLLADDPRCKDPRIQGELAMLRGWQASFEGIPAILCAIPFGIMADKVGRKPVMLLAWTGLLLNLLWYEVVFAFFPLWVVWLGAIPLFIGGFPSVGPAMIFTCLADVTPQPERASVFFRVSAVFLVAELISGPIGGALLLVHPWLPLLVGMLINLLSFFTLWVLPETAHLIKKVDEQEAEDAADEEEVDRPVEGTWHHMMMTAKRDLLETSKFILGNRSIVILMIPMVFYAVGKYVQELLLQYATKRYHWTWSKAAFLLTIRSSSNLILLVALLPGISWLMLEKFHYSAIRKDVVLARFSGITLAIGSLMIAFAWTPGVLSVALVVFSLGGGFNSLVRSLLNAMVEVHHIAILNVLLGIAEFGGLMVSSPMLFAALRAGLNAGGALIGLPFLIAAVMFTIGTAMVFLFRAPEERVTVEDREAEIGREEEEEAEEEP</sequence>
<feature type="transmembrane region" description="Helical" evidence="6">
    <location>
        <begin position="467"/>
        <end position="493"/>
    </location>
</feature>
<feature type="transmembrane region" description="Helical" evidence="6">
    <location>
        <begin position="45"/>
        <end position="64"/>
    </location>
</feature>
<evidence type="ECO:0000313" key="9">
    <source>
        <dbReference type="Proteomes" id="UP000319257"/>
    </source>
</evidence>
<evidence type="ECO:0000256" key="2">
    <source>
        <dbReference type="ARBA" id="ARBA00022692"/>
    </source>
</evidence>
<name>A0A507AXB0_9PEZI</name>
<feature type="transmembrane region" description="Helical" evidence="6">
    <location>
        <begin position="341"/>
        <end position="367"/>
    </location>
</feature>
<keyword evidence="3 6" id="KW-1133">Transmembrane helix</keyword>
<dbReference type="InterPro" id="IPR036259">
    <property type="entry name" value="MFS_trans_sf"/>
</dbReference>
<dbReference type="PROSITE" id="PS50850">
    <property type="entry name" value="MFS"/>
    <property type="match status" value="1"/>
</dbReference>
<keyword evidence="9" id="KW-1185">Reference proteome</keyword>
<dbReference type="RefSeq" id="XP_030992805.1">
    <property type="nucleotide sequence ID" value="XM_031142756.1"/>
</dbReference>
<gene>
    <name evidence="8" type="ORF">E0L32_007955</name>
</gene>
<evidence type="ECO:0000259" key="7">
    <source>
        <dbReference type="PROSITE" id="PS50850"/>
    </source>
</evidence>